<dbReference type="EMBL" id="JAVDPY010000007">
    <property type="protein sequence ID" value="MDR6335328.1"/>
    <property type="molecule type" value="Genomic_DNA"/>
</dbReference>
<protein>
    <submittedName>
        <fullName evidence="6">NitT/TauT family transport system substrate-binding protein</fullName>
    </submittedName>
</protein>
<proteinExistence type="inferred from homology"/>
<evidence type="ECO:0000313" key="6">
    <source>
        <dbReference type="EMBL" id="MDR6335328.1"/>
    </source>
</evidence>
<dbReference type="Gene3D" id="3.40.190.10">
    <property type="entry name" value="Periplasmic binding protein-like II"/>
    <property type="match status" value="2"/>
</dbReference>
<dbReference type="PANTHER" id="PTHR30024:SF47">
    <property type="entry name" value="TAURINE-BINDING PERIPLASMIC PROTEIN"/>
    <property type="match status" value="1"/>
</dbReference>
<evidence type="ECO:0000259" key="5">
    <source>
        <dbReference type="SMART" id="SM00062"/>
    </source>
</evidence>
<dbReference type="PANTHER" id="PTHR30024">
    <property type="entry name" value="ALIPHATIC SULFONATES-BINDING PROTEIN-RELATED"/>
    <property type="match status" value="1"/>
</dbReference>
<comment type="similarity">
    <text evidence="2">Belongs to the bacterial solute-binding protein SsuA/TauA family.</text>
</comment>
<feature type="domain" description="Solute-binding protein family 3/N-terminal" evidence="5">
    <location>
        <begin position="48"/>
        <end position="269"/>
    </location>
</feature>
<keyword evidence="7" id="KW-1185">Reference proteome</keyword>
<feature type="chain" id="PRO_5047375329" evidence="4">
    <location>
        <begin position="39"/>
        <end position="355"/>
    </location>
</feature>
<dbReference type="Pfam" id="PF09084">
    <property type="entry name" value="NMT1"/>
    <property type="match status" value="1"/>
</dbReference>
<evidence type="ECO:0000256" key="2">
    <source>
        <dbReference type="ARBA" id="ARBA00010742"/>
    </source>
</evidence>
<sequence>MAPRAGHAGVEKNGRKIMRMLKLAVAAIALACAVPAVAQPAAKAEKPKLTLGVGGKPLLYYLPLTIAERKGFFKDEGLDVAINDFGGGAKSLQALIGGSIDVVTGAYEHTIRMQAKGQDIVSVIELGRFPGIVLVARKDRPIRSVKDLKGAKIGVTAPGSSTNFFVNFLMAKDGLKPGDASYVGVGGGASAVAQMKRGEIDAMSNLDPVITKLEDDGDVIILADSRTEAGNEKIFGGENPAAVLYMKRDFVEQNPVTTQKLVNAFYKALQWLKTATPEDVAAVVPEEYLLGDKTLYLNAVKNSLPIYSRTGLIPERGMKNALNMLVEFDPELKAAKIDLAKTFDGAFVAKAAAAK</sequence>
<organism evidence="6 7">
    <name type="scientific">Xanthobacter flavus</name>
    <dbReference type="NCBI Taxonomy" id="281"/>
    <lineage>
        <taxon>Bacteria</taxon>
        <taxon>Pseudomonadati</taxon>
        <taxon>Pseudomonadota</taxon>
        <taxon>Alphaproteobacteria</taxon>
        <taxon>Hyphomicrobiales</taxon>
        <taxon>Xanthobacteraceae</taxon>
        <taxon>Xanthobacter</taxon>
    </lineage>
</organism>
<dbReference type="SUPFAM" id="SSF53850">
    <property type="entry name" value="Periplasmic binding protein-like II"/>
    <property type="match status" value="1"/>
</dbReference>
<feature type="signal peptide" evidence="4">
    <location>
        <begin position="1"/>
        <end position="38"/>
    </location>
</feature>
<comment type="subcellular location">
    <subcellularLocation>
        <location evidence="1">Periplasm</location>
    </subcellularLocation>
</comment>
<dbReference type="Proteomes" id="UP001245370">
    <property type="component" value="Unassembled WGS sequence"/>
</dbReference>
<evidence type="ECO:0000256" key="1">
    <source>
        <dbReference type="ARBA" id="ARBA00004418"/>
    </source>
</evidence>
<evidence type="ECO:0000256" key="3">
    <source>
        <dbReference type="ARBA" id="ARBA00022729"/>
    </source>
</evidence>
<dbReference type="InterPro" id="IPR001638">
    <property type="entry name" value="Solute-binding_3/MltF_N"/>
</dbReference>
<evidence type="ECO:0000256" key="4">
    <source>
        <dbReference type="SAM" id="SignalP"/>
    </source>
</evidence>
<name>A0ABU1KL45_XANFL</name>
<keyword evidence="3 4" id="KW-0732">Signal</keyword>
<comment type="caution">
    <text evidence="6">The sequence shown here is derived from an EMBL/GenBank/DDBJ whole genome shotgun (WGS) entry which is preliminary data.</text>
</comment>
<dbReference type="SMART" id="SM00062">
    <property type="entry name" value="PBPb"/>
    <property type="match status" value="1"/>
</dbReference>
<evidence type="ECO:0000313" key="7">
    <source>
        <dbReference type="Proteomes" id="UP001245370"/>
    </source>
</evidence>
<reference evidence="6 7" key="1">
    <citation type="submission" date="2023-07" db="EMBL/GenBank/DDBJ databases">
        <title>Genomic Encyclopedia of Type Strains, Phase IV (KMG-IV): sequencing the most valuable type-strain genomes for metagenomic binning, comparative biology and taxonomic classification.</title>
        <authorList>
            <person name="Goeker M."/>
        </authorList>
    </citation>
    <scope>NUCLEOTIDE SEQUENCE [LARGE SCALE GENOMIC DNA]</scope>
    <source>
        <strain evidence="6 7">DSM 338</strain>
    </source>
</reference>
<dbReference type="InterPro" id="IPR015168">
    <property type="entry name" value="SsuA/THI5"/>
</dbReference>
<gene>
    <name evidence="6" type="ORF">GGQ86_003823</name>
</gene>
<accession>A0ABU1KL45</accession>